<evidence type="ECO:0000313" key="14">
    <source>
        <dbReference type="Proteomes" id="UP000245591"/>
    </source>
</evidence>
<organism evidence="13 14">
    <name type="scientific">Smittium angustum</name>
    <dbReference type="NCBI Taxonomy" id="133377"/>
    <lineage>
        <taxon>Eukaryota</taxon>
        <taxon>Fungi</taxon>
        <taxon>Fungi incertae sedis</taxon>
        <taxon>Zoopagomycota</taxon>
        <taxon>Kickxellomycotina</taxon>
        <taxon>Harpellomycetes</taxon>
        <taxon>Harpellales</taxon>
        <taxon>Legeriomycetaceae</taxon>
        <taxon>Smittium</taxon>
    </lineage>
</organism>
<dbReference type="PANTHER" id="PTHR12801">
    <property type="entry name" value="RNA EXONUCLEASE REXO1 / RECO3 FAMILY MEMBER-RELATED"/>
    <property type="match status" value="1"/>
</dbReference>
<dbReference type="Pfam" id="PF00929">
    <property type="entry name" value="RNase_T"/>
    <property type="match status" value="1"/>
</dbReference>
<keyword evidence="7" id="KW-0269">Exonuclease</keyword>
<evidence type="ECO:0000256" key="7">
    <source>
        <dbReference type="ARBA" id="ARBA00022839"/>
    </source>
</evidence>
<dbReference type="CDD" id="cd06144">
    <property type="entry name" value="REX4_like"/>
    <property type="match status" value="1"/>
</dbReference>
<reference evidence="13 14" key="1">
    <citation type="journal article" date="2018" name="MBio">
        <title>Comparative Genomics Reveals the Core Gene Toolbox for the Fungus-Insect Symbiosis.</title>
        <authorList>
            <person name="Wang Y."/>
            <person name="Stata M."/>
            <person name="Wang W."/>
            <person name="Stajich J.E."/>
            <person name="White M.M."/>
            <person name="Moncalvo J.M."/>
        </authorList>
    </citation>
    <scope>NUCLEOTIDE SEQUENCE [LARGE SCALE GENOMIC DNA]</scope>
    <source>
        <strain evidence="13 14">AUS-126-30</strain>
    </source>
</reference>
<comment type="caution">
    <text evidence="13">The sequence shown here is derived from an EMBL/GenBank/DDBJ whole genome shotgun (WGS) entry which is preliminary data.</text>
</comment>
<dbReference type="SUPFAM" id="SSF53098">
    <property type="entry name" value="Ribonuclease H-like"/>
    <property type="match status" value="1"/>
</dbReference>
<feature type="domain" description="Exonuclease" evidence="11">
    <location>
        <begin position="277"/>
        <end position="438"/>
    </location>
</feature>
<dbReference type="SMART" id="SM00479">
    <property type="entry name" value="EXOIII"/>
    <property type="match status" value="1"/>
</dbReference>
<protein>
    <recommendedName>
        <fullName evidence="3">RNA exonuclease 4</fullName>
    </recommendedName>
</protein>
<evidence type="ECO:0000313" key="13">
    <source>
        <dbReference type="EMBL" id="PVZ97313.1"/>
    </source>
</evidence>
<dbReference type="InterPro" id="IPR013520">
    <property type="entry name" value="Ribonucl_H"/>
</dbReference>
<proteinExistence type="inferred from homology"/>
<gene>
    <name evidence="13" type="ORF">BB558_006742</name>
    <name evidence="12" type="ORF">BB558_007249</name>
</gene>
<evidence type="ECO:0000256" key="9">
    <source>
        <dbReference type="ARBA" id="ARBA00025599"/>
    </source>
</evidence>
<dbReference type="InterPro" id="IPR047021">
    <property type="entry name" value="REXO1/3/4-like"/>
</dbReference>
<dbReference type="InterPro" id="IPR012337">
    <property type="entry name" value="RNaseH-like_sf"/>
</dbReference>
<feature type="compositionally biased region" description="Basic and acidic residues" evidence="10">
    <location>
        <begin position="41"/>
        <end position="53"/>
    </location>
</feature>
<evidence type="ECO:0000256" key="4">
    <source>
        <dbReference type="ARBA" id="ARBA00022552"/>
    </source>
</evidence>
<keyword evidence="5" id="KW-0540">Nuclease</keyword>
<evidence type="ECO:0000256" key="6">
    <source>
        <dbReference type="ARBA" id="ARBA00022801"/>
    </source>
</evidence>
<keyword evidence="6" id="KW-0378">Hydrolase</keyword>
<dbReference type="InterPro" id="IPR037431">
    <property type="entry name" value="REX4_DEDDh_dom"/>
</dbReference>
<evidence type="ECO:0000313" key="12">
    <source>
        <dbReference type="EMBL" id="PVZ96826.1"/>
    </source>
</evidence>
<feature type="compositionally biased region" description="Basic and acidic residues" evidence="10">
    <location>
        <begin position="68"/>
        <end position="142"/>
    </location>
</feature>
<dbReference type="EMBL" id="MBFU01000875">
    <property type="protein sequence ID" value="PVZ97313.1"/>
    <property type="molecule type" value="Genomic_DNA"/>
</dbReference>
<dbReference type="GO" id="GO:0006364">
    <property type="term" value="P:rRNA processing"/>
    <property type="evidence" value="ECO:0007669"/>
    <property type="project" value="UniProtKB-KW"/>
</dbReference>
<dbReference type="AlphaFoldDB" id="A0A2U1IX03"/>
<name>A0A2U1IX03_SMIAN</name>
<evidence type="ECO:0000256" key="2">
    <source>
        <dbReference type="ARBA" id="ARBA00010489"/>
    </source>
</evidence>
<comment type="function">
    <text evidence="9">Exoribonuclease involved in ribosome biosynthesis. Involved in the processing of ITS1, the internal transcribed spacer localized between the 18S and 5.8S rRNAs.</text>
</comment>
<dbReference type="GO" id="GO:0008408">
    <property type="term" value="F:3'-5' exonuclease activity"/>
    <property type="evidence" value="ECO:0007669"/>
    <property type="project" value="InterPro"/>
</dbReference>
<keyword evidence="4" id="KW-0698">rRNA processing</keyword>
<keyword evidence="8" id="KW-0539">Nucleus</keyword>
<dbReference type="InterPro" id="IPR036397">
    <property type="entry name" value="RNaseH_sf"/>
</dbReference>
<dbReference type="Gene3D" id="3.30.420.10">
    <property type="entry name" value="Ribonuclease H-like superfamily/Ribonuclease H"/>
    <property type="match status" value="1"/>
</dbReference>
<dbReference type="Proteomes" id="UP000245591">
    <property type="component" value="Unassembled WGS sequence"/>
</dbReference>
<sequence length="484" mass="55381">MSNWEKLQKKIKKEKLKISSSNDSKLDVSVEGKTSSKSKRKSESKDSSKDKKEKSKKRKSDSASTESESEKNKSSVSTEKKKVSDKKQKTEKLKTKEEKSKKKEKKEDKVKKEKKAKKEDKVKKEKKEDNMEKEKKEKRKIDISGSEDDIDKHKNKKIKTSTIVEKPSETEEQVVPSISENKEQNITDQKTEKDIFNELIGSGDDCPKTPEEWYVALARAEKCLRLLKIKAKFDRKTNTNEIENSNSSKQSLDISNLDKVDSEKLAVPVENRNAIGKYLAIDCEMVGVGPKGCRSILARVSIVNFYGVTVIDKYAKPTERVTDYRTWVSGVRPKDLENAEPFDKVQQEVANLIKDRILVGHAISNDMKALKLYHPPSLTRDTSFYIPFKNHVNGKVPGLKKLSAIELGLTIQEGEHSSVIDAQITMLLYRKVRSHWDLLFKKKVRAKNKRIQRAVQKKEVWLNGKKEKNEKIDTIIEVNSIVNS</sequence>
<comment type="similarity">
    <text evidence="2">Belongs to the REXO4 family.</text>
</comment>
<evidence type="ECO:0000256" key="8">
    <source>
        <dbReference type="ARBA" id="ARBA00023242"/>
    </source>
</evidence>
<dbReference type="GO" id="GO:0005634">
    <property type="term" value="C:nucleus"/>
    <property type="evidence" value="ECO:0007669"/>
    <property type="project" value="UniProtKB-SubCell"/>
</dbReference>
<evidence type="ECO:0000259" key="11">
    <source>
        <dbReference type="SMART" id="SM00479"/>
    </source>
</evidence>
<evidence type="ECO:0000256" key="1">
    <source>
        <dbReference type="ARBA" id="ARBA00004123"/>
    </source>
</evidence>
<dbReference type="FunFam" id="3.30.420.10:FF:000007">
    <property type="entry name" value="Interferon-stimulated exonuclease gene 20"/>
    <property type="match status" value="1"/>
</dbReference>
<feature type="region of interest" description="Disordered" evidence="10">
    <location>
        <begin position="1"/>
        <end position="176"/>
    </location>
</feature>
<evidence type="ECO:0000256" key="10">
    <source>
        <dbReference type="SAM" id="MobiDB-lite"/>
    </source>
</evidence>
<dbReference type="PANTHER" id="PTHR12801:SF45">
    <property type="entry name" value="RNA EXONUCLEASE 4"/>
    <property type="match status" value="1"/>
</dbReference>
<comment type="subcellular location">
    <subcellularLocation>
        <location evidence="1">Nucleus</location>
    </subcellularLocation>
</comment>
<dbReference type="GO" id="GO:0003676">
    <property type="term" value="F:nucleic acid binding"/>
    <property type="evidence" value="ECO:0007669"/>
    <property type="project" value="InterPro"/>
</dbReference>
<accession>A0A2U1IX03</accession>
<evidence type="ECO:0000256" key="5">
    <source>
        <dbReference type="ARBA" id="ARBA00022722"/>
    </source>
</evidence>
<evidence type="ECO:0000256" key="3">
    <source>
        <dbReference type="ARBA" id="ARBA00016937"/>
    </source>
</evidence>
<dbReference type="EMBL" id="MBFU01001117">
    <property type="protein sequence ID" value="PVZ96826.1"/>
    <property type="molecule type" value="Genomic_DNA"/>
</dbReference>
<keyword evidence="14" id="KW-1185">Reference proteome</keyword>